<dbReference type="PANTHER" id="PTHR15822:SF4">
    <property type="entry name" value="TYROSYL-DNA PHOSPHODIESTERASE 2"/>
    <property type="match status" value="1"/>
</dbReference>
<evidence type="ECO:0000313" key="12">
    <source>
        <dbReference type="EMBL" id="KAG6951452.1"/>
    </source>
</evidence>
<dbReference type="VEuPathDB" id="FungiDB:PC110_g19724"/>
<dbReference type="OrthoDB" id="9975959at2759"/>
<dbReference type="GO" id="GO:0005737">
    <property type="term" value="C:cytoplasm"/>
    <property type="evidence" value="ECO:0007669"/>
    <property type="project" value="TreeGrafter"/>
</dbReference>
<evidence type="ECO:0000256" key="5">
    <source>
        <dbReference type="ARBA" id="ARBA00022763"/>
    </source>
</evidence>
<keyword evidence="10" id="KW-0539">Nucleus</keyword>
<dbReference type="GO" id="GO:0070260">
    <property type="term" value="F:5'-tyrosyl-DNA phosphodiesterase activity"/>
    <property type="evidence" value="ECO:0007669"/>
    <property type="project" value="TreeGrafter"/>
</dbReference>
<evidence type="ECO:0000256" key="2">
    <source>
        <dbReference type="ARBA" id="ARBA00004123"/>
    </source>
</evidence>
<dbReference type="InterPro" id="IPR001510">
    <property type="entry name" value="Znf_PARP"/>
</dbReference>
<keyword evidence="9" id="KW-0234">DNA repair</keyword>
<dbReference type="GO" id="GO:0006302">
    <property type="term" value="P:double-strand break repair"/>
    <property type="evidence" value="ECO:0007669"/>
    <property type="project" value="TreeGrafter"/>
</dbReference>
<dbReference type="EMBL" id="JAENGZ010001013">
    <property type="protein sequence ID" value="KAG6951452.1"/>
    <property type="molecule type" value="Genomic_DNA"/>
</dbReference>
<dbReference type="InterPro" id="IPR051547">
    <property type="entry name" value="TDP2-like"/>
</dbReference>
<evidence type="ECO:0000313" key="13">
    <source>
        <dbReference type="Proteomes" id="UP000688947"/>
    </source>
</evidence>
<proteinExistence type="predicted"/>
<evidence type="ECO:0000256" key="3">
    <source>
        <dbReference type="ARBA" id="ARBA00022722"/>
    </source>
</evidence>
<accession>A0A8T1U3S6</accession>
<evidence type="ECO:0000259" key="11">
    <source>
        <dbReference type="PROSITE" id="PS50064"/>
    </source>
</evidence>
<dbReference type="AlphaFoldDB" id="A0A8T1U3S6"/>
<evidence type="ECO:0000256" key="1">
    <source>
        <dbReference type="ARBA" id="ARBA00001946"/>
    </source>
</evidence>
<dbReference type="FunFam" id="3.60.10.10:FF:000269">
    <property type="entry name" value="Uncharacterized protein"/>
    <property type="match status" value="1"/>
</dbReference>
<sequence>MNLRILTFNLFFDEVARSVRMKAIGRLVEHFRPAVIGFQEVTRDALALLKAQQWAKFYDCSVDTAPPFQETYFVALFSALPVKSLETYPFANTGMGRELVIMQVEPIPGKTLFVGTSHLESLPQFAGPRVSQLKESLTLLRDRVNNAENDEAVQIGGKRRSDGSSGSVCLGAVFMGDTNLMKADMKLLDRRLAAFADVDVELAKTGRSKCRTCGEAIDKGDVRVGKMAKTTVVGGKVLEIRVWFHDTCFLNASSTTDDEKKLVKTKGRELRGEELEQGGEEEVDLATMGLPGGWKDLWLSVPGNTEENGYTFDGTRNTLVTSRSFRSRLDRMYFYSAPSDEAARCVLDEIVVVGQQKIADGLWPSDHFGLLSTFSIHDDEQSHVAGNGGKKKARRMEEALDLVEPEAASSNELEKAKAVVGSHAPTTEVAATAGVFETVLGWDEQDHVWWAST</sequence>
<evidence type="ECO:0000256" key="8">
    <source>
        <dbReference type="ARBA" id="ARBA00022842"/>
    </source>
</evidence>
<protein>
    <recommendedName>
        <fullName evidence="11">PARP-type domain-containing protein</fullName>
    </recommendedName>
</protein>
<keyword evidence="5" id="KW-0227">DNA damage</keyword>
<dbReference type="Pfam" id="PF03372">
    <property type="entry name" value="Exo_endo_phos"/>
    <property type="match status" value="1"/>
</dbReference>
<name>A0A8T1U3S6_9STRA</name>
<dbReference type="GO" id="GO:0005634">
    <property type="term" value="C:nucleus"/>
    <property type="evidence" value="ECO:0007669"/>
    <property type="project" value="UniProtKB-SubCell"/>
</dbReference>
<feature type="domain" description="PARP-type" evidence="11">
    <location>
        <begin position="198"/>
        <end position="282"/>
    </location>
</feature>
<evidence type="ECO:0000256" key="4">
    <source>
        <dbReference type="ARBA" id="ARBA00022723"/>
    </source>
</evidence>
<keyword evidence="8" id="KW-0460">Magnesium</keyword>
<dbReference type="GO" id="GO:0008270">
    <property type="term" value="F:zinc ion binding"/>
    <property type="evidence" value="ECO:0007669"/>
    <property type="project" value="InterPro"/>
</dbReference>
<evidence type="ECO:0000256" key="7">
    <source>
        <dbReference type="ARBA" id="ARBA00022833"/>
    </source>
</evidence>
<evidence type="ECO:0000256" key="9">
    <source>
        <dbReference type="ARBA" id="ARBA00023204"/>
    </source>
</evidence>
<dbReference type="GO" id="GO:0003697">
    <property type="term" value="F:single-stranded DNA binding"/>
    <property type="evidence" value="ECO:0007669"/>
    <property type="project" value="TreeGrafter"/>
</dbReference>
<dbReference type="InterPro" id="IPR005135">
    <property type="entry name" value="Endo/exonuclease/phosphatase"/>
</dbReference>
<keyword evidence="3" id="KW-0540">Nuclease</keyword>
<dbReference type="SMART" id="SM01336">
    <property type="entry name" value="zf-PARP"/>
    <property type="match status" value="1"/>
</dbReference>
<reference evidence="12" key="1">
    <citation type="submission" date="2021-01" db="EMBL/GenBank/DDBJ databases">
        <title>Phytophthora aleatoria, a newly-described species from Pinus radiata is distinct from Phytophthora cactorum isolates based on comparative genomics.</title>
        <authorList>
            <person name="Mcdougal R."/>
            <person name="Panda P."/>
            <person name="Williams N."/>
            <person name="Studholme D.J."/>
        </authorList>
    </citation>
    <scope>NUCLEOTIDE SEQUENCE</scope>
    <source>
        <strain evidence="12">NZFS 3830</strain>
    </source>
</reference>
<dbReference type="PROSITE" id="PS50064">
    <property type="entry name" value="ZF_PARP_2"/>
    <property type="match status" value="1"/>
</dbReference>
<evidence type="ECO:0000256" key="10">
    <source>
        <dbReference type="ARBA" id="ARBA00023242"/>
    </source>
</evidence>
<evidence type="ECO:0000256" key="6">
    <source>
        <dbReference type="ARBA" id="ARBA00022801"/>
    </source>
</evidence>
<comment type="subcellular location">
    <subcellularLocation>
        <location evidence="2">Nucleus</location>
    </subcellularLocation>
</comment>
<comment type="caution">
    <text evidence="12">The sequence shown here is derived from an EMBL/GenBank/DDBJ whole genome shotgun (WGS) entry which is preliminary data.</text>
</comment>
<keyword evidence="6" id="KW-0378">Hydrolase</keyword>
<comment type="cofactor">
    <cofactor evidence="1">
        <name>Mg(2+)</name>
        <dbReference type="ChEBI" id="CHEBI:18420"/>
    </cofactor>
</comment>
<dbReference type="CDD" id="cd09080">
    <property type="entry name" value="TDP2"/>
    <property type="match status" value="1"/>
</dbReference>
<keyword evidence="4" id="KW-0479">Metal-binding</keyword>
<dbReference type="PANTHER" id="PTHR15822">
    <property type="entry name" value="TRAF AND TNF RECEPTOR-ASSOCIATED PROTEIN"/>
    <property type="match status" value="1"/>
</dbReference>
<keyword evidence="7" id="KW-0862">Zinc</keyword>
<dbReference type="Proteomes" id="UP000688947">
    <property type="component" value="Unassembled WGS sequence"/>
</dbReference>
<organism evidence="12 13">
    <name type="scientific">Phytophthora cactorum</name>
    <dbReference type="NCBI Taxonomy" id="29920"/>
    <lineage>
        <taxon>Eukaryota</taxon>
        <taxon>Sar</taxon>
        <taxon>Stramenopiles</taxon>
        <taxon>Oomycota</taxon>
        <taxon>Peronosporomycetes</taxon>
        <taxon>Peronosporales</taxon>
        <taxon>Peronosporaceae</taxon>
        <taxon>Phytophthora</taxon>
    </lineage>
</organism>
<dbReference type="GO" id="GO:0004518">
    <property type="term" value="F:nuclease activity"/>
    <property type="evidence" value="ECO:0007669"/>
    <property type="project" value="UniProtKB-KW"/>
</dbReference>
<dbReference type="Pfam" id="PF00645">
    <property type="entry name" value="zf-PARP"/>
    <property type="match status" value="1"/>
</dbReference>
<gene>
    <name evidence="12" type="ORF">JG687_00013595</name>
</gene>